<comment type="caution">
    <text evidence="1">The sequence shown here is derived from an EMBL/GenBank/DDBJ whole genome shotgun (WGS) entry which is preliminary data.</text>
</comment>
<accession>A0A0F8YNW8</accession>
<protein>
    <submittedName>
        <fullName evidence="1">Uncharacterized protein</fullName>
    </submittedName>
</protein>
<proteinExistence type="predicted"/>
<dbReference type="AlphaFoldDB" id="A0A0F8YNW8"/>
<reference evidence="1" key="1">
    <citation type="journal article" date="2015" name="Nature">
        <title>Complex archaea that bridge the gap between prokaryotes and eukaryotes.</title>
        <authorList>
            <person name="Spang A."/>
            <person name="Saw J.H."/>
            <person name="Jorgensen S.L."/>
            <person name="Zaremba-Niedzwiedzka K."/>
            <person name="Martijn J."/>
            <person name="Lind A.E."/>
            <person name="van Eijk R."/>
            <person name="Schleper C."/>
            <person name="Guy L."/>
            <person name="Ettema T.J."/>
        </authorList>
    </citation>
    <scope>NUCLEOTIDE SEQUENCE</scope>
</reference>
<sequence>MSRIEHIRNATLYLGDCVEIMASLNKVDAIISRAC</sequence>
<organism evidence="1">
    <name type="scientific">marine sediment metagenome</name>
    <dbReference type="NCBI Taxonomy" id="412755"/>
    <lineage>
        <taxon>unclassified sequences</taxon>
        <taxon>metagenomes</taxon>
        <taxon>ecological metagenomes</taxon>
    </lineage>
</organism>
<dbReference type="EMBL" id="LAZR01055883">
    <property type="protein sequence ID" value="KKK75400.1"/>
    <property type="molecule type" value="Genomic_DNA"/>
</dbReference>
<evidence type="ECO:0000313" key="1">
    <source>
        <dbReference type="EMBL" id="KKK75400.1"/>
    </source>
</evidence>
<name>A0A0F8YNW8_9ZZZZ</name>
<gene>
    <name evidence="1" type="ORF">LCGC14_2874090</name>
</gene>